<dbReference type="Proteomes" id="UP000596742">
    <property type="component" value="Unassembled WGS sequence"/>
</dbReference>
<dbReference type="EMBL" id="UYJE01002050">
    <property type="protein sequence ID" value="VDI07436.1"/>
    <property type="molecule type" value="Genomic_DNA"/>
</dbReference>
<sequence length="410" mass="45875">MERREKPLGAGTMSNYVLALKRFCEFHYGRQDRVLSIVSDLHSWATLTQHVNRVYTTYNVDKTKEQAMRRIDQTQLLDGVQIWGYTTSDLAVRLNELLLSVATPLDLSVEAYTLVRGHILMLLEILNGKRAGYFRTLTMQEWQECTLEGIDYIVRVRRHKVITKPCNINFPGLVYRYMKTFIKYYRPIVLKKGVVTENVFLGTTGSQLTSSQITDAMNKCWQIYGCEIDEKLPRFTTTRARKLIVTKASQDDLAATWLIHPRLQTVGDIIINDIWANVLNKTSVREETTEEENTDGDVDDPSDIDVDDEEDADALAGELDGQSVSPRRDGSQRLPLSQTVAPKAKVEKSKKPSSSQPKPSKVTGAGIIADTDSDSAPEPDCSSACGAAPELPRVRRAFRATSANAVPTGT</sequence>
<comment type="caution">
    <text evidence="2">The sequence shown here is derived from an EMBL/GenBank/DDBJ whole genome shotgun (WGS) entry which is preliminary data.</text>
</comment>
<proteinExistence type="predicted"/>
<gene>
    <name evidence="2" type="ORF">MGAL_10B090467</name>
</gene>
<organism evidence="2 3">
    <name type="scientific">Mytilus galloprovincialis</name>
    <name type="common">Mediterranean mussel</name>
    <dbReference type="NCBI Taxonomy" id="29158"/>
    <lineage>
        <taxon>Eukaryota</taxon>
        <taxon>Metazoa</taxon>
        <taxon>Spiralia</taxon>
        <taxon>Lophotrochozoa</taxon>
        <taxon>Mollusca</taxon>
        <taxon>Bivalvia</taxon>
        <taxon>Autobranchia</taxon>
        <taxon>Pteriomorphia</taxon>
        <taxon>Mytilida</taxon>
        <taxon>Mytiloidea</taxon>
        <taxon>Mytilidae</taxon>
        <taxon>Mytilinae</taxon>
        <taxon>Mytilus</taxon>
    </lineage>
</organism>
<name>A0A8B6CQD7_MYTGA</name>
<evidence type="ECO:0000313" key="3">
    <source>
        <dbReference type="Proteomes" id="UP000596742"/>
    </source>
</evidence>
<evidence type="ECO:0000313" key="2">
    <source>
        <dbReference type="EMBL" id="VDI07436.1"/>
    </source>
</evidence>
<feature type="compositionally biased region" description="Acidic residues" evidence="1">
    <location>
        <begin position="288"/>
        <end position="313"/>
    </location>
</feature>
<reference evidence="2" key="1">
    <citation type="submission" date="2018-11" db="EMBL/GenBank/DDBJ databases">
        <authorList>
            <person name="Alioto T."/>
            <person name="Alioto T."/>
        </authorList>
    </citation>
    <scope>NUCLEOTIDE SEQUENCE</scope>
</reference>
<feature type="region of interest" description="Disordered" evidence="1">
    <location>
        <begin position="285"/>
        <end position="392"/>
    </location>
</feature>
<dbReference type="OrthoDB" id="5960386at2759"/>
<accession>A0A8B6CQD7</accession>
<evidence type="ECO:0000256" key="1">
    <source>
        <dbReference type="SAM" id="MobiDB-lite"/>
    </source>
</evidence>
<dbReference type="AlphaFoldDB" id="A0A8B6CQD7"/>
<feature type="compositionally biased region" description="Low complexity" evidence="1">
    <location>
        <begin position="352"/>
        <end position="361"/>
    </location>
</feature>
<keyword evidence="3" id="KW-1185">Reference proteome</keyword>
<protein>
    <submittedName>
        <fullName evidence="2">Uncharacterized protein</fullName>
    </submittedName>
</protein>